<evidence type="ECO:0000259" key="4">
    <source>
        <dbReference type="Pfam" id="PF05368"/>
    </source>
</evidence>
<dbReference type="PANTHER" id="PTHR42748">
    <property type="entry name" value="NITROGEN METABOLITE REPRESSION PROTEIN NMRA FAMILY MEMBER"/>
    <property type="match status" value="1"/>
</dbReference>
<dbReference type="InterPro" id="IPR051164">
    <property type="entry name" value="NmrA-like_oxidored"/>
</dbReference>
<dbReference type="GO" id="GO:0016491">
    <property type="term" value="F:oxidoreductase activity"/>
    <property type="evidence" value="ECO:0007669"/>
    <property type="project" value="UniProtKB-KW"/>
</dbReference>
<name>A0A2B7YJA1_POLH7</name>
<evidence type="ECO:0000256" key="1">
    <source>
        <dbReference type="ARBA" id="ARBA00006328"/>
    </source>
</evidence>
<dbReference type="STRING" id="1447883.A0A2B7YJA1"/>
<dbReference type="Gene3D" id="3.40.50.720">
    <property type="entry name" value="NAD(P)-binding Rossmann-like Domain"/>
    <property type="match status" value="1"/>
</dbReference>
<dbReference type="InterPro" id="IPR008030">
    <property type="entry name" value="NmrA-like"/>
</dbReference>
<comment type="similarity">
    <text evidence="1">Belongs to the NmrA-type oxidoreductase family.</text>
</comment>
<keyword evidence="3" id="KW-0560">Oxidoreductase</keyword>
<dbReference type="CDD" id="cd05251">
    <property type="entry name" value="NmrA_like_SDR_a"/>
    <property type="match status" value="1"/>
</dbReference>
<evidence type="ECO:0000313" key="6">
    <source>
        <dbReference type="Proteomes" id="UP000224634"/>
    </source>
</evidence>
<evidence type="ECO:0000256" key="3">
    <source>
        <dbReference type="ARBA" id="ARBA00023002"/>
    </source>
</evidence>
<feature type="domain" description="NmrA-like" evidence="4">
    <location>
        <begin position="6"/>
        <end position="280"/>
    </location>
</feature>
<protein>
    <recommendedName>
        <fullName evidence="4">NmrA-like domain-containing protein</fullName>
    </recommendedName>
</protein>
<dbReference type="Pfam" id="PF05368">
    <property type="entry name" value="NmrA"/>
    <property type="match status" value="1"/>
</dbReference>
<accession>A0A2B7YJA1</accession>
<dbReference type="Proteomes" id="UP000224634">
    <property type="component" value="Unassembled WGS sequence"/>
</dbReference>
<reference evidence="5 6" key="1">
    <citation type="submission" date="2017-10" db="EMBL/GenBank/DDBJ databases">
        <title>Comparative genomics in systemic dimorphic fungi from Ajellomycetaceae.</title>
        <authorList>
            <person name="Munoz J.F."/>
            <person name="Mcewen J.G."/>
            <person name="Clay O.K."/>
            <person name="Cuomo C.A."/>
        </authorList>
    </citation>
    <scope>NUCLEOTIDE SEQUENCE [LARGE SCALE GENOMIC DNA]</scope>
    <source>
        <strain evidence="5 6">UAMH7299</strain>
    </source>
</reference>
<keyword evidence="6" id="KW-1185">Reference proteome</keyword>
<keyword evidence="2" id="KW-0521">NADP</keyword>
<organism evidence="5 6">
    <name type="scientific">Polytolypa hystricis (strain UAMH7299)</name>
    <dbReference type="NCBI Taxonomy" id="1447883"/>
    <lineage>
        <taxon>Eukaryota</taxon>
        <taxon>Fungi</taxon>
        <taxon>Dikarya</taxon>
        <taxon>Ascomycota</taxon>
        <taxon>Pezizomycotina</taxon>
        <taxon>Eurotiomycetes</taxon>
        <taxon>Eurotiomycetidae</taxon>
        <taxon>Onygenales</taxon>
        <taxon>Onygenales incertae sedis</taxon>
        <taxon>Polytolypa</taxon>
    </lineage>
</organism>
<proteinExistence type="inferred from homology"/>
<dbReference type="Gene3D" id="3.90.25.10">
    <property type="entry name" value="UDP-galactose 4-epimerase, domain 1"/>
    <property type="match status" value="1"/>
</dbReference>
<dbReference type="EMBL" id="PDNA01000036">
    <property type="protein sequence ID" value="PGH21375.1"/>
    <property type="molecule type" value="Genomic_DNA"/>
</dbReference>
<sequence>MASSPKLVTVFGATGNQGGSVAQSLLRNKSTFRVRAITRNPESEKALALAAAGAEVVKADGFKKDELVKAFEGSWAVFVNTNTDDPIFDEPNGPTEVDLGRIIVDAANTVGVEQFVYSSAGSVSEITKGEMKLDMMDHKYAIEQLARSSPNIKTVTAVYAAWYFENFAVPFLSELWGGFPFQADSEEYLTLCLPRPGGEDKVPYIAIEEDFGDLVHGVLLNPEKYGGKEIQATSQLLTYPEIIEAFQKVTGKKARYVLLSDWKDFPTMGVRSLENIKLMLGFMQWCEGRYYRNLEFDEQTAKDLKKSVEDSVGSSGSLVTADQFFAKIFGAGNN</sequence>
<dbReference type="PANTHER" id="PTHR42748:SF30">
    <property type="entry name" value="NMRA-LIKE DOMAIN-CONTAINING PROTEIN"/>
    <property type="match status" value="1"/>
</dbReference>
<dbReference type="SUPFAM" id="SSF51735">
    <property type="entry name" value="NAD(P)-binding Rossmann-fold domains"/>
    <property type="match status" value="1"/>
</dbReference>
<dbReference type="GO" id="GO:0005634">
    <property type="term" value="C:nucleus"/>
    <property type="evidence" value="ECO:0007669"/>
    <property type="project" value="TreeGrafter"/>
</dbReference>
<evidence type="ECO:0000256" key="2">
    <source>
        <dbReference type="ARBA" id="ARBA00022857"/>
    </source>
</evidence>
<dbReference type="OrthoDB" id="300709at2759"/>
<evidence type="ECO:0000313" key="5">
    <source>
        <dbReference type="EMBL" id="PGH21375.1"/>
    </source>
</evidence>
<dbReference type="AlphaFoldDB" id="A0A2B7YJA1"/>
<comment type="caution">
    <text evidence="5">The sequence shown here is derived from an EMBL/GenBank/DDBJ whole genome shotgun (WGS) entry which is preliminary data.</text>
</comment>
<dbReference type="InterPro" id="IPR036291">
    <property type="entry name" value="NAD(P)-bd_dom_sf"/>
</dbReference>
<gene>
    <name evidence="5" type="ORF">AJ80_03292</name>
</gene>